<reference evidence="2 3" key="1">
    <citation type="submission" date="2020-08" db="EMBL/GenBank/DDBJ databases">
        <title>Sequencing the genomes of 1000 actinobacteria strains.</title>
        <authorList>
            <person name="Klenk H.-P."/>
        </authorList>
    </citation>
    <scope>NUCLEOTIDE SEQUENCE [LARGE SCALE GENOMIC DNA]</scope>
    <source>
        <strain evidence="2 3">DSM 44598</strain>
    </source>
</reference>
<keyword evidence="1" id="KW-1133">Transmembrane helix</keyword>
<sequence>MSTSAPLTGAVLPRGRSAAVFSLLLSAAGLMMVWTWTGGTVFAVSAGVLVAAVVLFCLSGRHRAEFEVIGGPLDGARLPRETVEAGTGILLLRTPDGGGARYAVAGSRSLVYRGQAGTSG</sequence>
<keyword evidence="1" id="KW-0472">Membrane</keyword>
<name>A0A840WD51_9ACTN</name>
<feature type="transmembrane region" description="Helical" evidence="1">
    <location>
        <begin position="33"/>
        <end position="58"/>
    </location>
</feature>
<protein>
    <submittedName>
        <fullName evidence="2">Uncharacterized protein</fullName>
    </submittedName>
</protein>
<organism evidence="2 3">
    <name type="scientific">Nocardiopsis metallicus</name>
    <dbReference type="NCBI Taxonomy" id="179819"/>
    <lineage>
        <taxon>Bacteria</taxon>
        <taxon>Bacillati</taxon>
        <taxon>Actinomycetota</taxon>
        <taxon>Actinomycetes</taxon>
        <taxon>Streptosporangiales</taxon>
        <taxon>Nocardiopsidaceae</taxon>
        <taxon>Nocardiopsis</taxon>
    </lineage>
</organism>
<comment type="caution">
    <text evidence="2">The sequence shown here is derived from an EMBL/GenBank/DDBJ whole genome shotgun (WGS) entry which is preliminary data.</text>
</comment>
<dbReference type="Proteomes" id="UP000579647">
    <property type="component" value="Unassembled WGS sequence"/>
</dbReference>
<dbReference type="RefSeq" id="WP_184362601.1">
    <property type="nucleotide sequence ID" value="NZ_BAAAKM010000117.1"/>
</dbReference>
<keyword evidence="1" id="KW-0812">Transmembrane</keyword>
<proteinExistence type="predicted"/>
<keyword evidence="3" id="KW-1185">Reference proteome</keyword>
<evidence type="ECO:0000313" key="3">
    <source>
        <dbReference type="Proteomes" id="UP000579647"/>
    </source>
</evidence>
<dbReference type="EMBL" id="JACHDO010000001">
    <property type="protein sequence ID" value="MBB5489925.1"/>
    <property type="molecule type" value="Genomic_DNA"/>
</dbReference>
<dbReference type="AlphaFoldDB" id="A0A840WD51"/>
<accession>A0A840WD51</accession>
<evidence type="ECO:0000256" key="1">
    <source>
        <dbReference type="SAM" id="Phobius"/>
    </source>
</evidence>
<gene>
    <name evidence="2" type="ORF">HNR07_001062</name>
</gene>
<evidence type="ECO:0000313" key="2">
    <source>
        <dbReference type="EMBL" id="MBB5489925.1"/>
    </source>
</evidence>